<evidence type="ECO:0000256" key="4">
    <source>
        <dbReference type="ARBA" id="ARBA00022801"/>
    </source>
</evidence>
<evidence type="ECO:0000256" key="2">
    <source>
        <dbReference type="ARBA" id="ARBA00022722"/>
    </source>
</evidence>
<keyword evidence="9" id="KW-1185">Reference proteome</keyword>
<name>A0A229SIR7_9PSEU</name>
<dbReference type="SUPFAM" id="SSF88723">
    <property type="entry name" value="PIN domain-like"/>
    <property type="match status" value="1"/>
</dbReference>
<keyword evidence="3 6" id="KW-0479">Metal-binding</keyword>
<evidence type="ECO:0000256" key="5">
    <source>
        <dbReference type="ARBA" id="ARBA00022842"/>
    </source>
</evidence>
<evidence type="ECO:0000256" key="6">
    <source>
        <dbReference type="HAMAP-Rule" id="MF_00265"/>
    </source>
</evidence>
<dbReference type="GO" id="GO:0090729">
    <property type="term" value="F:toxin activity"/>
    <property type="evidence" value="ECO:0007669"/>
    <property type="project" value="UniProtKB-KW"/>
</dbReference>
<keyword evidence="2 6" id="KW-0540">Nuclease</keyword>
<dbReference type="InterPro" id="IPR002716">
    <property type="entry name" value="PIN_dom"/>
</dbReference>
<evidence type="ECO:0000259" key="7">
    <source>
        <dbReference type="Pfam" id="PF01850"/>
    </source>
</evidence>
<dbReference type="EC" id="3.1.-.-" evidence="6"/>
<keyword evidence="1 6" id="KW-1277">Toxin-antitoxin system</keyword>
<evidence type="ECO:0000313" key="9">
    <source>
        <dbReference type="Proteomes" id="UP000215223"/>
    </source>
</evidence>
<dbReference type="EMBL" id="NMQT01000006">
    <property type="protein sequence ID" value="OXM58763.1"/>
    <property type="molecule type" value="Genomic_DNA"/>
</dbReference>
<dbReference type="Gene3D" id="3.40.50.1010">
    <property type="entry name" value="5'-nuclease"/>
    <property type="match status" value="1"/>
</dbReference>
<reference evidence="8 9" key="1">
    <citation type="submission" date="2017-07" db="EMBL/GenBank/DDBJ databases">
        <title>Amycolatopsis thailandensis Genome sequencing and assembly.</title>
        <authorList>
            <person name="Kaur N."/>
            <person name="Mayilraj S."/>
        </authorList>
    </citation>
    <scope>NUCLEOTIDE SEQUENCE [LARGE SCALE GENOMIC DNA]</scope>
    <source>
        <strain evidence="8 9">JCM 16380</strain>
    </source>
</reference>
<feature type="binding site" evidence="6">
    <location>
        <position position="103"/>
    </location>
    <ligand>
        <name>Mg(2+)</name>
        <dbReference type="ChEBI" id="CHEBI:18420"/>
    </ligand>
</feature>
<evidence type="ECO:0000256" key="3">
    <source>
        <dbReference type="ARBA" id="ARBA00022723"/>
    </source>
</evidence>
<dbReference type="AlphaFoldDB" id="A0A229SIR7"/>
<comment type="caution">
    <text evidence="8">The sequence shown here is derived from an EMBL/GenBank/DDBJ whole genome shotgun (WGS) entry which is preliminary data.</text>
</comment>
<dbReference type="GO" id="GO:0000287">
    <property type="term" value="F:magnesium ion binding"/>
    <property type="evidence" value="ECO:0007669"/>
    <property type="project" value="UniProtKB-UniRule"/>
</dbReference>
<feature type="binding site" evidence="6">
    <location>
        <position position="8"/>
    </location>
    <ligand>
        <name>Mg(2+)</name>
        <dbReference type="ChEBI" id="CHEBI:18420"/>
    </ligand>
</feature>
<protein>
    <recommendedName>
        <fullName evidence="6">Ribonuclease VapC</fullName>
        <shortName evidence="6">RNase VapC</shortName>
        <ecNumber evidence="6">3.1.-.-</ecNumber>
    </recommendedName>
    <alternativeName>
        <fullName evidence="6">Toxin VapC</fullName>
    </alternativeName>
</protein>
<dbReference type="OrthoDB" id="32665at2"/>
<gene>
    <name evidence="6" type="primary">vapC</name>
    <name evidence="8" type="ORF">CFP71_01130</name>
</gene>
<dbReference type="RefSeq" id="WP_093931946.1">
    <property type="nucleotide sequence ID" value="NZ_JBHXJK010000008.1"/>
</dbReference>
<feature type="domain" description="PIN" evidence="7">
    <location>
        <begin position="5"/>
        <end position="129"/>
    </location>
</feature>
<comment type="cofactor">
    <cofactor evidence="6">
        <name>Mg(2+)</name>
        <dbReference type="ChEBI" id="CHEBI:18420"/>
    </cofactor>
</comment>
<comment type="similarity">
    <text evidence="6">Belongs to the PINc/VapC protein family.</text>
</comment>
<proteinExistence type="inferred from homology"/>
<keyword evidence="4 6" id="KW-0378">Hydrolase</keyword>
<accession>A0A229SIR7</accession>
<evidence type="ECO:0000313" key="8">
    <source>
        <dbReference type="EMBL" id="OXM58763.1"/>
    </source>
</evidence>
<comment type="function">
    <text evidence="6">Toxic component of a toxin-antitoxin (TA) system. An RNase.</text>
</comment>
<evidence type="ECO:0000256" key="1">
    <source>
        <dbReference type="ARBA" id="ARBA00022649"/>
    </source>
</evidence>
<dbReference type="HAMAP" id="MF_00265">
    <property type="entry name" value="VapC_Nob1"/>
    <property type="match status" value="1"/>
</dbReference>
<keyword evidence="5 6" id="KW-0460">Magnesium</keyword>
<dbReference type="InterPro" id="IPR022907">
    <property type="entry name" value="VapC_family"/>
</dbReference>
<dbReference type="GO" id="GO:0004540">
    <property type="term" value="F:RNA nuclease activity"/>
    <property type="evidence" value="ECO:0007669"/>
    <property type="project" value="InterPro"/>
</dbReference>
<organism evidence="8 9">
    <name type="scientific">Amycolatopsis thailandensis</name>
    <dbReference type="NCBI Taxonomy" id="589330"/>
    <lineage>
        <taxon>Bacteria</taxon>
        <taxon>Bacillati</taxon>
        <taxon>Actinomycetota</taxon>
        <taxon>Actinomycetes</taxon>
        <taxon>Pseudonocardiales</taxon>
        <taxon>Pseudonocardiaceae</taxon>
        <taxon>Amycolatopsis</taxon>
    </lineage>
</organism>
<sequence length="145" mass="16410">MARPIVVDAGPLIAMVSRKDDHHQAVVAWLETAATRDLLVPSLVLTEVCHYIEKYLGGEAEAAFIEGLMRSPQFAIYHPMDDDFRRMAVLMRQYSDWPLGLADAAVVATAERLKTVEVATVDRRHFEHIKPVHVSHFTLYPETTR</sequence>
<keyword evidence="6" id="KW-0800">Toxin</keyword>
<dbReference type="Proteomes" id="UP000215223">
    <property type="component" value="Unassembled WGS sequence"/>
</dbReference>
<dbReference type="GO" id="GO:0016787">
    <property type="term" value="F:hydrolase activity"/>
    <property type="evidence" value="ECO:0007669"/>
    <property type="project" value="UniProtKB-KW"/>
</dbReference>
<dbReference type="InterPro" id="IPR029060">
    <property type="entry name" value="PIN-like_dom_sf"/>
</dbReference>
<dbReference type="Pfam" id="PF01850">
    <property type="entry name" value="PIN"/>
    <property type="match status" value="1"/>
</dbReference>